<dbReference type="Gene3D" id="3.40.80.10">
    <property type="entry name" value="Peptidoglycan recognition protein-like"/>
    <property type="match status" value="1"/>
</dbReference>
<reference evidence="6 7" key="1">
    <citation type="submission" date="2009-04" db="EMBL/GenBank/DDBJ databases">
        <authorList>
            <person name="Qin X."/>
            <person name="Bachman B."/>
            <person name="Battles P."/>
            <person name="Bell A."/>
            <person name="Bess C."/>
            <person name="Bickham C."/>
            <person name="Chaboub L."/>
            <person name="Chen D."/>
            <person name="Coyle M."/>
            <person name="Deiros D.R."/>
            <person name="Dinh H."/>
            <person name="Forbes L."/>
            <person name="Fowler G."/>
            <person name="Francisco L."/>
            <person name="Fu Q."/>
            <person name="Gubbala S."/>
            <person name="Hale W."/>
            <person name="Han Y."/>
            <person name="Hemphill L."/>
            <person name="Highlander S.K."/>
            <person name="Hirani K."/>
            <person name="Hogues M."/>
            <person name="Jackson L."/>
            <person name="Jakkamsetti A."/>
            <person name="Javaid M."/>
            <person name="Jiang H."/>
            <person name="Korchina V."/>
            <person name="Kovar C."/>
            <person name="Lara F."/>
            <person name="Lee S."/>
            <person name="Mata R."/>
            <person name="Mathew T."/>
            <person name="Moen C."/>
            <person name="Morales K."/>
            <person name="Munidasa M."/>
            <person name="Nazareth L."/>
            <person name="Ngo R."/>
            <person name="Nguyen L."/>
            <person name="Okwuonu G."/>
            <person name="Ongeri F."/>
            <person name="Patil S."/>
            <person name="Petrosino J."/>
            <person name="Pham C."/>
            <person name="Pham P."/>
            <person name="Pu L.-L."/>
            <person name="Puazo M."/>
            <person name="Raj R."/>
            <person name="Reid J."/>
            <person name="Rouhana J."/>
            <person name="Saada N."/>
            <person name="Shang Y."/>
            <person name="Simmons D."/>
            <person name="Thornton R."/>
            <person name="Warren J."/>
            <person name="Weissenberger G."/>
            <person name="Zhang J."/>
            <person name="Zhang L."/>
            <person name="Zhou C."/>
            <person name="Zhu D."/>
            <person name="Muzny D."/>
            <person name="Worley K."/>
            <person name="Gibbs R."/>
        </authorList>
    </citation>
    <scope>NUCLEOTIDE SEQUENCE [LARGE SCALE GENOMIC DNA]</scope>
    <source>
        <strain evidence="6 7">ATCC 43531</strain>
    </source>
</reference>
<keyword evidence="4" id="KW-0961">Cell wall biogenesis/degradation</keyword>
<dbReference type="SUPFAM" id="SSF55846">
    <property type="entry name" value="N-acetylmuramoyl-L-alanine amidase-like"/>
    <property type="match status" value="1"/>
</dbReference>
<dbReference type="RefSeq" id="WP_006690630.1">
    <property type="nucleotide sequence ID" value="NZ_GG694007.1"/>
</dbReference>
<dbReference type="GO" id="GO:0071555">
    <property type="term" value="P:cell wall organization"/>
    <property type="evidence" value="ECO:0007669"/>
    <property type="project" value="UniProtKB-KW"/>
</dbReference>
<dbReference type="AlphaFoldDB" id="C4V1H2"/>
<dbReference type="InterPro" id="IPR036505">
    <property type="entry name" value="Amidase/PGRP_sf"/>
</dbReference>
<dbReference type="CDD" id="cd06583">
    <property type="entry name" value="PGRP"/>
    <property type="match status" value="1"/>
</dbReference>
<comment type="catalytic activity">
    <reaction evidence="1">
        <text>Hydrolyzes the link between N-acetylmuramoyl residues and L-amino acid residues in certain cell-wall glycopeptides.</text>
        <dbReference type="EC" id="3.5.1.28"/>
    </reaction>
</comment>
<evidence type="ECO:0000256" key="2">
    <source>
        <dbReference type="ARBA" id="ARBA00011901"/>
    </source>
</evidence>
<dbReference type="EC" id="3.5.1.28" evidence="2"/>
<name>C4V1H2_9FIRM</name>
<keyword evidence="3" id="KW-0378">Hydrolase</keyword>
<evidence type="ECO:0000256" key="3">
    <source>
        <dbReference type="ARBA" id="ARBA00022801"/>
    </source>
</evidence>
<dbReference type="Proteomes" id="UP000005309">
    <property type="component" value="Unassembled WGS sequence"/>
</dbReference>
<dbReference type="Pfam" id="PF01510">
    <property type="entry name" value="Amidase_2"/>
    <property type="match status" value="1"/>
</dbReference>
<dbReference type="GO" id="GO:0008745">
    <property type="term" value="F:N-acetylmuramoyl-L-alanine amidase activity"/>
    <property type="evidence" value="ECO:0007669"/>
    <property type="project" value="UniProtKB-EC"/>
</dbReference>
<dbReference type="InterPro" id="IPR002502">
    <property type="entry name" value="Amidase_domain"/>
</dbReference>
<accession>C4V1H2</accession>
<dbReference type="PANTHER" id="PTHR30417:SF1">
    <property type="entry name" value="N-ACETYLMURAMOYL-L-ALANINE AMIDASE AMID"/>
    <property type="match status" value="1"/>
</dbReference>
<dbReference type="PANTHER" id="PTHR30417">
    <property type="entry name" value="N-ACETYLMURAMOYL-L-ALANINE AMIDASE AMID"/>
    <property type="match status" value="1"/>
</dbReference>
<dbReference type="GO" id="GO:0009253">
    <property type="term" value="P:peptidoglycan catabolic process"/>
    <property type="evidence" value="ECO:0007669"/>
    <property type="project" value="InterPro"/>
</dbReference>
<organism evidence="6 7">
    <name type="scientific">Selenomonas flueggei ATCC 43531</name>
    <dbReference type="NCBI Taxonomy" id="638302"/>
    <lineage>
        <taxon>Bacteria</taxon>
        <taxon>Bacillati</taxon>
        <taxon>Bacillota</taxon>
        <taxon>Negativicutes</taxon>
        <taxon>Selenomonadales</taxon>
        <taxon>Selenomonadaceae</taxon>
        <taxon>Selenomonas</taxon>
    </lineage>
</organism>
<feature type="domain" description="N-acetylmuramoyl-L-alanine amidase" evidence="5">
    <location>
        <begin position="52"/>
        <end position="198"/>
    </location>
</feature>
<evidence type="ECO:0000256" key="4">
    <source>
        <dbReference type="ARBA" id="ARBA00023316"/>
    </source>
</evidence>
<dbReference type="STRING" id="638302.HMPREF0908_0366"/>
<dbReference type="HOGENOM" id="CLU_101772_0_0_9"/>
<dbReference type="eggNOG" id="COG3023">
    <property type="taxonomic scope" value="Bacteria"/>
</dbReference>
<dbReference type="EMBL" id="ACLA01000005">
    <property type="protein sequence ID" value="EEQ49298.1"/>
    <property type="molecule type" value="Genomic_DNA"/>
</dbReference>
<evidence type="ECO:0000256" key="1">
    <source>
        <dbReference type="ARBA" id="ARBA00001561"/>
    </source>
</evidence>
<dbReference type="GO" id="GO:0009254">
    <property type="term" value="P:peptidoglycan turnover"/>
    <property type="evidence" value="ECO:0007669"/>
    <property type="project" value="TreeGrafter"/>
</dbReference>
<comment type="caution">
    <text evidence="6">The sequence shown here is derived from an EMBL/GenBank/DDBJ whole genome shotgun (WGS) entry which is preliminary data.</text>
</comment>
<dbReference type="InterPro" id="IPR051206">
    <property type="entry name" value="NAMLAA_amidase_2"/>
</dbReference>
<proteinExistence type="predicted"/>
<dbReference type="SMART" id="SM00644">
    <property type="entry name" value="Ami_2"/>
    <property type="match status" value="1"/>
</dbReference>
<evidence type="ECO:0000259" key="5">
    <source>
        <dbReference type="SMART" id="SM00644"/>
    </source>
</evidence>
<keyword evidence="7" id="KW-1185">Reference proteome</keyword>
<evidence type="ECO:0000313" key="6">
    <source>
        <dbReference type="EMBL" id="EEQ49298.1"/>
    </source>
</evidence>
<gene>
    <name evidence="6" type="ORF">HMPREF0908_0366</name>
</gene>
<protein>
    <recommendedName>
        <fullName evidence="2">N-acetylmuramoyl-L-alanine amidase</fullName>
        <ecNumber evidence="2">3.5.1.28</ecNumber>
    </recommendedName>
</protein>
<evidence type="ECO:0000313" key="7">
    <source>
        <dbReference type="Proteomes" id="UP000005309"/>
    </source>
</evidence>
<sequence>MNLNNIMAVLVFTVLLLLGREAKLCAQEPPPMVDQPVVYSEERAELTREYAALHYGMPMDTIIPQAVVVHWTAGDTWESAYWHFYAAAAQDGTMNYAAHFLVDRDGTIFRLLPETAMARHIIGYNWCSIGIENVGGVGGVEDLTEEQLAANAALIRYLHAKYPTIAYVFGHYQQDTARDSGLYIEHVAGYRSIKSDPGPQFMGALRRCLEGDGLIFYPE</sequence>